<accession>A0A182WNM2</accession>
<proteinExistence type="predicted"/>
<organism evidence="1 2">
    <name type="scientific">Anopheles minimus</name>
    <dbReference type="NCBI Taxonomy" id="112268"/>
    <lineage>
        <taxon>Eukaryota</taxon>
        <taxon>Metazoa</taxon>
        <taxon>Ecdysozoa</taxon>
        <taxon>Arthropoda</taxon>
        <taxon>Hexapoda</taxon>
        <taxon>Insecta</taxon>
        <taxon>Pterygota</taxon>
        <taxon>Neoptera</taxon>
        <taxon>Endopterygota</taxon>
        <taxon>Diptera</taxon>
        <taxon>Nematocera</taxon>
        <taxon>Culicoidea</taxon>
        <taxon>Culicidae</taxon>
        <taxon>Anophelinae</taxon>
        <taxon>Anopheles</taxon>
    </lineage>
</organism>
<evidence type="ECO:0000313" key="1">
    <source>
        <dbReference type="EnsemblMetazoa" id="AMIN014307-PA"/>
    </source>
</evidence>
<dbReference type="Proteomes" id="UP000075920">
    <property type="component" value="Unassembled WGS sequence"/>
</dbReference>
<reference evidence="1" key="2">
    <citation type="submission" date="2020-05" db="UniProtKB">
        <authorList>
            <consortium name="EnsemblMetazoa"/>
        </authorList>
    </citation>
    <scope>IDENTIFICATION</scope>
    <source>
        <strain evidence="1">MINIMUS1</strain>
    </source>
</reference>
<evidence type="ECO:0000313" key="2">
    <source>
        <dbReference type="Proteomes" id="UP000075920"/>
    </source>
</evidence>
<dbReference type="VEuPathDB" id="VectorBase:AMIN014307"/>
<dbReference type="EnsemblMetazoa" id="AMIN014307-RA">
    <property type="protein sequence ID" value="AMIN014307-PA"/>
    <property type="gene ID" value="AMIN014307"/>
</dbReference>
<sequence>MCFQQIRDGATVDRNKILIPPENGPLGVGFVDRSAGQDSFGVRCSAFTRRICLALFTFDSPREIGLMVVRD</sequence>
<name>A0A182WNM2_9DIPT</name>
<protein>
    <submittedName>
        <fullName evidence="1">Uncharacterized protein</fullName>
    </submittedName>
</protein>
<keyword evidence="2" id="KW-1185">Reference proteome</keyword>
<dbReference type="AlphaFoldDB" id="A0A182WNM2"/>
<reference evidence="2" key="1">
    <citation type="submission" date="2013-03" db="EMBL/GenBank/DDBJ databases">
        <title>The Genome Sequence of Anopheles minimus MINIMUS1.</title>
        <authorList>
            <consortium name="The Broad Institute Genomics Platform"/>
            <person name="Neafsey D.E."/>
            <person name="Walton C."/>
            <person name="Walker B."/>
            <person name="Young S.K."/>
            <person name="Zeng Q."/>
            <person name="Gargeya S."/>
            <person name="Fitzgerald M."/>
            <person name="Haas B."/>
            <person name="Abouelleil A."/>
            <person name="Allen A.W."/>
            <person name="Alvarado L."/>
            <person name="Arachchi H.M."/>
            <person name="Berlin A.M."/>
            <person name="Chapman S.B."/>
            <person name="Gainer-Dewar J."/>
            <person name="Goldberg J."/>
            <person name="Griggs A."/>
            <person name="Gujja S."/>
            <person name="Hansen M."/>
            <person name="Howarth C."/>
            <person name="Imamovic A."/>
            <person name="Ireland A."/>
            <person name="Larimer J."/>
            <person name="McCowan C."/>
            <person name="Murphy C."/>
            <person name="Pearson M."/>
            <person name="Poon T.W."/>
            <person name="Priest M."/>
            <person name="Roberts A."/>
            <person name="Saif S."/>
            <person name="Shea T."/>
            <person name="Sisk P."/>
            <person name="Sykes S."/>
            <person name="Wortman J."/>
            <person name="Nusbaum C."/>
            <person name="Birren B."/>
        </authorList>
    </citation>
    <scope>NUCLEOTIDE SEQUENCE [LARGE SCALE GENOMIC DNA]</scope>
    <source>
        <strain evidence="2">MINIMUS1</strain>
    </source>
</reference>